<accession>A0A075GCH4</accession>
<dbReference type="EMBL" id="KF900572">
    <property type="protein sequence ID" value="AIE99751.1"/>
    <property type="molecule type" value="Genomic_DNA"/>
</dbReference>
<dbReference type="InterPro" id="IPR029044">
    <property type="entry name" value="Nucleotide-diphossugar_trans"/>
</dbReference>
<evidence type="ECO:0000313" key="2">
    <source>
        <dbReference type="EMBL" id="AIE99751.1"/>
    </source>
</evidence>
<sequence length="137" mass="15055">MSTALIILTLNEIDGVKNILPKIDQKLVNEILVVDGGSTDGTIEHVKKLGFKIIIQSIKGHGGAILTGIQNTKSDKIVIFGPDGNHDVNEIEQLIKKIDEGFDQVVISRFEKGSINLDAGKIDTFGNKMFTFLQIYF</sequence>
<organism evidence="2">
    <name type="scientific">uncultured marine thaumarchaeote KM3_11_C04</name>
    <dbReference type="NCBI Taxonomy" id="1455990"/>
    <lineage>
        <taxon>Archaea</taxon>
        <taxon>Nitrososphaerota</taxon>
        <taxon>environmental samples</taxon>
    </lineage>
</organism>
<protein>
    <submittedName>
        <fullName evidence="2">Histidinol-phosphate phosphatase family protein</fullName>
    </submittedName>
</protein>
<dbReference type="SUPFAM" id="SSF53448">
    <property type="entry name" value="Nucleotide-diphospho-sugar transferases"/>
    <property type="match status" value="1"/>
</dbReference>
<dbReference type="InterPro" id="IPR050256">
    <property type="entry name" value="Glycosyltransferase_2"/>
</dbReference>
<reference evidence="2" key="1">
    <citation type="journal article" date="2014" name="Genome Biol. Evol.">
        <title>Pangenome evidence for extensive interdomain horizontal transfer affecting lineage core and shell genes in uncultured planktonic thaumarchaeota and euryarchaeota.</title>
        <authorList>
            <person name="Deschamps P."/>
            <person name="Zivanovic Y."/>
            <person name="Moreira D."/>
            <person name="Rodriguez-Valera F."/>
            <person name="Lopez-Garcia P."/>
        </authorList>
    </citation>
    <scope>NUCLEOTIDE SEQUENCE</scope>
</reference>
<dbReference type="Gene3D" id="3.90.550.10">
    <property type="entry name" value="Spore Coat Polysaccharide Biosynthesis Protein SpsA, Chain A"/>
    <property type="match status" value="1"/>
</dbReference>
<dbReference type="Pfam" id="PF00535">
    <property type="entry name" value="Glycos_transf_2"/>
    <property type="match status" value="1"/>
</dbReference>
<dbReference type="PANTHER" id="PTHR48090">
    <property type="entry name" value="UNDECAPRENYL-PHOSPHATE 4-DEOXY-4-FORMAMIDO-L-ARABINOSE TRANSFERASE-RELATED"/>
    <property type="match status" value="1"/>
</dbReference>
<evidence type="ECO:0000259" key="1">
    <source>
        <dbReference type="Pfam" id="PF00535"/>
    </source>
</evidence>
<proteinExistence type="predicted"/>
<dbReference type="CDD" id="cd04179">
    <property type="entry name" value="DPM_DPG-synthase_like"/>
    <property type="match status" value="1"/>
</dbReference>
<dbReference type="PANTHER" id="PTHR48090:SF7">
    <property type="entry name" value="RFBJ PROTEIN"/>
    <property type="match status" value="1"/>
</dbReference>
<dbReference type="AlphaFoldDB" id="A0A075GCH4"/>
<dbReference type="InterPro" id="IPR001173">
    <property type="entry name" value="Glyco_trans_2-like"/>
</dbReference>
<feature type="domain" description="Glycosyltransferase 2-like" evidence="1">
    <location>
        <begin position="6"/>
        <end position="120"/>
    </location>
</feature>
<name>A0A075GCH4_9ARCH</name>